<accession>A0A420WA17</accession>
<dbReference type="Gene3D" id="3.40.50.720">
    <property type="entry name" value="NAD(P)-binding Rossmann-like Domain"/>
    <property type="match status" value="1"/>
</dbReference>
<evidence type="ECO:0000259" key="1">
    <source>
        <dbReference type="Pfam" id="PF08484"/>
    </source>
</evidence>
<dbReference type="SUPFAM" id="SSF53335">
    <property type="entry name" value="S-adenosyl-L-methionine-dependent methyltransferases"/>
    <property type="match status" value="1"/>
</dbReference>
<dbReference type="AlphaFoldDB" id="A0A420WA17"/>
<keyword evidence="2" id="KW-0489">Methyltransferase</keyword>
<keyword evidence="2" id="KW-0808">Transferase</keyword>
<dbReference type="InterPro" id="IPR013691">
    <property type="entry name" value="MeTrfase_14"/>
</dbReference>
<organism evidence="2 3">
    <name type="scientific">Oceanibaculum indicum</name>
    <dbReference type="NCBI Taxonomy" id="526216"/>
    <lineage>
        <taxon>Bacteria</taxon>
        <taxon>Pseudomonadati</taxon>
        <taxon>Pseudomonadota</taxon>
        <taxon>Alphaproteobacteria</taxon>
        <taxon>Rhodospirillales</taxon>
        <taxon>Oceanibaculaceae</taxon>
        <taxon>Oceanibaculum</taxon>
    </lineage>
</organism>
<dbReference type="GO" id="GO:0032259">
    <property type="term" value="P:methylation"/>
    <property type="evidence" value="ECO:0007669"/>
    <property type="project" value="UniProtKB-KW"/>
</dbReference>
<dbReference type="OrthoDB" id="9815644at2"/>
<sequence>MTRCPVCGGTDLADFANRSQVPSHQNLLMPDADAARNIVRGELDMSVCGHCGFVFNRSFDLSRVSYGPNYDNTQTCSGYFDGYLDGLVADLVERHGVRDCTIVEVGCGKGHFLRKLVAYPGSGNRGLGFDPTYVGPDSDLDGRLSFYRRFYDSECAEMKADVVVCRHVIEHVPDPMAILHAVHAALAESPKAKVYFETPCVEWILRNKVVWDFFYEHCSLFTENSLSLAFERAGFTVRKVDYVFGGQYLWLEADLSKGAATPSRARPETMAMAKAYAEAEAGLRQRWRGLVEDLGAQGRVALWGAGAKGATLANLIDHDRALIDCVVDVNPGKQGRFIPGTGHPIVAPHNLPARGVRSAILMNPNYRDENLALLDSAGIDVQLIDWSGV</sequence>
<evidence type="ECO:0000313" key="3">
    <source>
        <dbReference type="Proteomes" id="UP000277424"/>
    </source>
</evidence>
<dbReference type="RefSeq" id="WP_121222011.1">
    <property type="nucleotide sequence ID" value="NZ_RBIG01000005.1"/>
</dbReference>
<dbReference type="Gene3D" id="3.40.50.150">
    <property type="entry name" value="Vaccinia Virus protein VP39"/>
    <property type="match status" value="1"/>
</dbReference>
<dbReference type="Proteomes" id="UP000277424">
    <property type="component" value="Unassembled WGS sequence"/>
</dbReference>
<comment type="caution">
    <text evidence="2">The sequence shown here is derived from an EMBL/GenBank/DDBJ whole genome shotgun (WGS) entry which is preliminary data.</text>
</comment>
<proteinExistence type="predicted"/>
<name>A0A420WA17_9PROT</name>
<dbReference type="GO" id="GO:0008168">
    <property type="term" value="F:methyltransferase activity"/>
    <property type="evidence" value="ECO:0007669"/>
    <property type="project" value="UniProtKB-KW"/>
</dbReference>
<reference evidence="2 3" key="1">
    <citation type="submission" date="2018-10" db="EMBL/GenBank/DDBJ databases">
        <title>Comparative analysis of microorganisms from saline springs in Andes Mountain Range, Colombia.</title>
        <authorList>
            <person name="Rubin E."/>
        </authorList>
    </citation>
    <scope>NUCLEOTIDE SEQUENCE [LARGE SCALE GENOMIC DNA]</scope>
    <source>
        <strain evidence="2 3">USBA 36</strain>
    </source>
</reference>
<evidence type="ECO:0000313" key="2">
    <source>
        <dbReference type="EMBL" id="RKQ67849.1"/>
    </source>
</evidence>
<feature type="domain" description="C-methyltransferase" evidence="1">
    <location>
        <begin position="266"/>
        <end position="369"/>
    </location>
</feature>
<dbReference type="Pfam" id="PF08484">
    <property type="entry name" value="Methyltransf_14"/>
    <property type="match status" value="1"/>
</dbReference>
<protein>
    <submittedName>
        <fullName evidence="2">C-methyltransferase-like protein</fullName>
    </submittedName>
</protein>
<gene>
    <name evidence="2" type="ORF">BCL74_3510</name>
</gene>
<dbReference type="Pfam" id="PF13489">
    <property type="entry name" value="Methyltransf_23"/>
    <property type="match status" value="1"/>
</dbReference>
<dbReference type="InterPro" id="IPR029063">
    <property type="entry name" value="SAM-dependent_MTases_sf"/>
</dbReference>
<dbReference type="EMBL" id="RBIG01000005">
    <property type="protein sequence ID" value="RKQ67849.1"/>
    <property type="molecule type" value="Genomic_DNA"/>
</dbReference>